<dbReference type="AlphaFoldDB" id="A0A8A2VBE9"/>
<dbReference type="Proteomes" id="UP000663203">
    <property type="component" value="Chromosome"/>
</dbReference>
<gene>
    <name evidence="1" type="ORF">J0X25_13870</name>
</gene>
<organism evidence="1 2">
    <name type="scientific">Haloterrigena alkaliphila</name>
    <dbReference type="NCBI Taxonomy" id="2816475"/>
    <lineage>
        <taxon>Archaea</taxon>
        <taxon>Methanobacteriati</taxon>
        <taxon>Methanobacteriota</taxon>
        <taxon>Stenosarchaea group</taxon>
        <taxon>Halobacteria</taxon>
        <taxon>Halobacteriales</taxon>
        <taxon>Natrialbaceae</taxon>
        <taxon>Haloterrigena</taxon>
    </lineage>
</organism>
<dbReference type="EMBL" id="CP071462">
    <property type="protein sequence ID" value="QSW98476.1"/>
    <property type="molecule type" value="Genomic_DNA"/>
</dbReference>
<reference evidence="1 2" key="1">
    <citation type="submission" date="2021-03" db="EMBL/GenBank/DDBJ databases">
        <title>Haloterrigena longa sp. nov. and Haloterrigena limicola sp. nov., extremely halophilic archaea isolated from a salt lake.</title>
        <authorList>
            <person name="Henglin C."/>
        </authorList>
    </citation>
    <scope>NUCLEOTIDE SEQUENCE [LARGE SCALE GENOMIC DNA]</scope>
    <source>
        <strain evidence="1 2">KZCA68</strain>
    </source>
</reference>
<sequence length="100" mass="10087">MTALSTTDDDVESTGHAAVATVRVPNGADGGLALEVERRLGAVDGVTEVVVDGLRGIEPRLSATVVTATVTVRAEASVAGEVRDRLSDGPGIENVDFGGA</sequence>
<accession>A0A8A2VBE9</accession>
<name>A0A8A2VBE9_9EURY</name>
<dbReference type="RefSeq" id="WP_207288085.1">
    <property type="nucleotide sequence ID" value="NZ_CP071462.1"/>
</dbReference>
<keyword evidence="2" id="KW-1185">Reference proteome</keyword>
<evidence type="ECO:0000313" key="2">
    <source>
        <dbReference type="Proteomes" id="UP000663203"/>
    </source>
</evidence>
<protein>
    <submittedName>
        <fullName evidence="1">Uncharacterized protein</fullName>
    </submittedName>
</protein>
<dbReference type="KEGG" id="hakz:J0X25_13870"/>
<dbReference type="GeneID" id="63188413"/>
<proteinExistence type="predicted"/>
<evidence type="ECO:0000313" key="1">
    <source>
        <dbReference type="EMBL" id="QSW98476.1"/>
    </source>
</evidence>